<organism evidence="2 3">
    <name type="scientific">Loktanella gaetbuli</name>
    <dbReference type="NCBI Taxonomy" id="2881335"/>
    <lineage>
        <taxon>Bacteria</taxon>
        <taxon>Pseudomonadati</taxon>
        <taxon>Pseudomonadota</taxon>
        <taxon>Alphaproteobacteria</taxon>
        <taxon>Rhodobacterales</taxon>
        <taxon>Roseobacteraceae</taxon>
        <taxon>Loktanella</taxon>
    </lineage>
</organism>
<dbReference type="EMBL" id="JAJATZ010000001">
    <property type="protein sequence ID" value="MCB5197870.1"/>
    <property type="molecule type" value="Genomic_DNA"/>
</dbReference>
<proteinExistence type="predicted"/>
<sequence>MTATNTYPVTTTGPIAWLQRAESWLDARGRGAWIAATVAAFIFVWPVGLALLAYMVFAGKFARGARTSAPRSVNVMASSGNQAFDAYKADTLRRLQEEQDEFTAFLGRLREAKDKAEFDQFMADRSQTKDSEPSDKTA</sequence>
<keyword evidence="1" id="KW-0812">Transmembrane</keyword>
<dbReference type="InterPro" id="IPR021273">
    <property type="entry name" value="DUF2852"/>
</dbReference>
<keyword evidence="1" id="KW-1133">Transmembrane helix</keyword>
<accession>A0ABS8BQ72</accession>
<gene>
    <name evidence="2" type="ORF">LGQ03_01315</name>
</gene>
<keyword evidence="3" id="KW-1185">Reference proteome</keyword>
<evidence type="ECO:0000256" key="1">
    <source>
        <dbReference type="SAM" id="Phobius"/>
    </source>
</evidence>
<evidence type="ECO:0000313" key="3">
    <source>
        <dbReference type="Proteomes" id="UP001138961"/>
    </source>
</evidence>
<evidence type="ECO:0000313" key="2">
    <source>
        <dbReference type="EMBL" id="MCB5197870.1"/>
    </source>
</evidence>
<feature type="transmembrane region" description="Helical" evidence="1">
    <location>
        <begin position="32"/>
        <end position="57"/>
    </location>
</feature>
<protein>
    <submittedName>
        <fullName evidence="2">DUF2852 domain-containing protein</fullName>
    </submittedName>
</protein>
<dbReference type="Pfam" id="PF11014">
    <property type="entry name" value="DUF2852"/>
    <property type="match status" value="1"/>
</dbReference>
<comment type="caution">
    <text evidence="2">The sequence shown here is derived from an EMBL/GenBank/DDBJ whole genome shotgun (WGS) entry which is preliminary data.</text>
</comment>
<keyword evidence="1" id="KW-0472">Membrane</keyword>
<dbReference type="Proteomes" id="UP001138961">
    <property type="component" value="Unassembled WGS sequence"/>
</dbReference>
<reference evidence="2" key="1">
    <citation type="submission" date="2021-10" db="EMBL/GenBank/DDBJ databases">
        <title>Loktanella gaetbuli sp. nov., isolated from a tidal flat.</title>
        <authorList>
            <person name="Park S."/>
            <person name="Yoon J.-H."/>
        </authorList>
    </citation>
    <scope>NUCLEOTIDE SEQUENCE</scope>
    <source>
        <strain evidence="2">TSTF-M6</strain>
    </source>
</reference>
<name>A0ABS8BQ72_9RHOB</name>
<dbReference type="RefSeq" id="WP_226746940.1">
    <property type="nucleotide sequence ID" value="NZ_JAJATZ010000001.1"/>
</dbReference>